<keyword evidence="1" id="KW-0805">Transcription regulation</keyword>
<dbReference type="InterPro" id="IPR000835">
    <property type="entry name" value="HTH_MarR-typ"/>
</dbReference>
<dbReference type="InterPro" id="IPR036388">
    <property type="entry name" value="WH-like_DNA-bd_sf"/>
</dbReference>
<reference evidence="6" key="1">
    <citation type="submission" date="2016-11" db="EMBL/GenBank/DDBJ databases">
        <authorList>
            <person name="Varghese N."/>
            <person name="Submissions S."/>
        </authorList>
    </citation>
    <scope>NUCLEOTIDE SEQUENCE [LARGE SCALE GENOMIC DNA]</scope>
    <source>
        <strain evidence="6">DSM 17957</strain>
    </source>
</reference>
<dbReference type="PROSITE" id="PS50995">
    <property type="entry name" value="HTH_MARR_2"/>
    <property type="match status" value="1"/>
</dbReference>
<evidence type="ECO:0000259" key="4">
    <source>
        <dbReference type="PROSITE" id="PS50995"/>
    </source>
</evidence>
<dbReference type="PANTHER" id="PTHR42756">
    <property type="entry name" value="TRANSCRIPTIONAL REGULATOR, MARR"/>
    <property type="match status" value="1"/>
</dbReference>
<protein>
    <submittedName>
        <fullName evidence="5">Transcriptional regulator, MarR family</fullName>
    </submittedName>
</protein>
<dbReference type="RefSeq" id="WP_110940167.1">
    <property type="nucleotide sequence ID" value="NZ_FQZV01000010.1"/>
</dbReference>
<dbReference type="OrthoDB" id="1707673at2"/>
<evidence type="ECO:0000256" key="1">
    <source>
        <dbReference type="ARBA" id="ARBA00023015"/>
    </source>
</evidence>
<keyword evidence="3" id="KW-0804">Transcription</keyword>
<dbReference type="Proteomes" id="UP000184536">
    <property type="component" value="Unassembled WGS sequence"/>
</dbReference>
<evidence type="ECO:0000256" key="2">
    <source>
        <dbReference type="ARBA" id="ARBA00023125"/>
    </source>
</evidence>
<dbReference type="STRING" id="1121919.SAMN02745975_00894"/>
<dbReference type="AlphaFoldDB" id="A0A1M6F368"/>
<dbReference type="InterPro" id="IPR036390">
    <property type="entry name" value="WH_DNA-bd_sf"/>
</dbReference>
<dbReference type="GO" id="GO:0003677">
    <property type="term" value="F:DNA binding"/>
    <property type="evidence" value="ECO:0007669"/>
    <property type="project" value="UniProtKB-KW"/>
</dbReference>
<keyword evidence="2" id="KW-0238">DNA-binding</keyword>
<name>A0A1M6F368_9FIRM</name>
<evidence type="ECO:0000256" key="3">
    <source>
        <dbReference type="ARBA" id="ARBA00023163"/>
    </source>
</evidence>
<dbReference type="GO" id="GO:0003700">
    <property type="term" value="F:DNA-binding transcription factor activity"/>
    <property type="evidence" value="ECO:0007669"/>
    <property type="project" value="InterPro"/>
</dbReference>
<organism evidence="5 6">
    <name type="scientific">Geosporobacter subterraneus DSM 17957</name>
    <dbReference type="NCBI Taxonomy" id="1121919"/>
    <lineage>
        <taxon>Bacteria</taxon>
        <taxon>Bacillati</taxon>
        <taxon>Bacillota</taxon>
        <taxon>Clostridia</taxon>
        <taxon>Peptostreptococcales</taxon>
        <taxon>Thermotaleaceae</taxon>
        <taxon>Geosporobacter</taxon>
    </lineage>
</organism>
<dbReference type="EMBL" id="FQZV01000010">
    <property type="protein sequence ID" value="SHI92184.1"/>
    <property type="molecule type" value="Genomic_DNA"/>
</dbReference>
<dbReference type="Pfam" id="PF01047">
    <property type="entry name" value="MarR"/>
    <property type="match status" value="1"/>
</dbReference>
<dbReference type="SMART" id="SM00347">
    <property type="entry name" value="HTH_MARR"/>
    <property type="match status" value="1"/>
</dbReference>
<evidence type="ECO:0000313" key="5">
    <source>
        <dbReference type="EMBL" id="SHI92184.1"/>
    </source>
</evidence>
<dbReference type="PANTHER" id="PTHR42756:SF1">
    <property type="entry name" value="TRANSCRIPTIONAL REPRESSOR OF EMRAB OPERON"/>
    <property type="match status" value="1"/>
</dbReference>
<feature type="domain" description="HTH marR-type" evidence="4">
    <location>
        <begin position="6"/>
        <end position="143"/>
    </location>
</feature>
<sequence length="150" mass="17401">MREKNLKEIYQGLMEFTALFHQKFGHVFRNSCHKEYPCTKSQNKTIMILGDKGSMTSTMLGHCLDMKKGSLTTMIDSLEEMGLIFRQADEIDRRKTWIGLTAQGREYRDSKMKEFEKSITAMFNILEADEIEEFAANIKAVVETMKKVKE</sequence>
<keyword evidence="6" id="KW-1185">Reference proteome</keyword>
<dbReference type="Gene3D" id="1.10.10.10">
    <property type="entry name" value="Winged helix-like DNA-binding domain superfamily/Winged helix DNA-binding domain"/>
    <property type="match status" value="1"/>
</dbReference>
<dbReference type="CDD" id="cd00037">
    <property type="entry name" value="CLECT"/>
    <property type="match status" value="1"/>
</dbReference>
<proteinExistence type="predicted"/>
<dbReference type="SUPFAM" id="SSF46785">
    <property type="entry name" value="Winged helix' DNA-binding domain"/>
    <property type="match status" value="1"/>
</dbReference>
<gene>
    <name evidence="5" type="ORF">SAMN02745975_00894</name>
</gene>
<evidence type="ECO:0000313" key="6">
    <source>
        <dbReference type="Proteomes" id="UP000184536"/>
    </source>
</evidence>
<dbReference type="PRINTS" id="PR00598">
    <property type="entry name" value="HTHMARR"/>
</dbReference>
<accession>A0A1M6F368</accession>